<evidence type="ECO:0000256" key="1">
    <source>
        <dbReference type="ARBA" id="ARBA00001970"/>
    </source>
</evidence>
<dbReference type="RefSeq" id="WP_207046242.1">
    <property type="nucleotide sequence ID" value="NZ_JAFLNC010000004.1"/>
</dbReference>
<comment type="subunit">
    <text evidence="12">Interacts with CtaB.</text>
</comment>
<dbReference type="PANTHER" id="PTHR23289">
    <property type="entry name" value="CYTOCHROME C OXIDASE ASSEMBLY PROTEIN COX15"/>
    <property type="match status" value="1"/>
</dbReference>
<feature type="transmembrane region" description="Helical" evidence="12">
    <location>
        <begin position="329"/>
        <end position="346"/>
    </location>
</feature>
<evidence type="ECO:0000256" key="9">
    <source>
        <dbReference type="ARBA" id="ARBA00023136"/>
    </source>
</evidence>
<evidence type="ECO:0000256" key="5">
    <source>
        <dbReference type="ARBA" id="ARBA00022989"/>
    </source>
</evidence>
<dbReference type="EC" id="1.17.99.9" evidence="12"/>
<dbReference type="PANTHER" id="PTHR23289:SF2">
    <property type="entry name" value="CYTOCHROME C OXIDASE ASSEMBLY PROTEIN COX15 HOMOLOG"/>
    <property type="match status" value="1"/>
</dbReference>
<keyword evidence="12" id="KW-1003">Cell membrane</keyword>
<keyword evidence="9 12" id="KW-0472">Membrane</keyword>
<name>A0ABS3F7G8_9PROT</name>
<gene>
    <name evidence="12" type="primary">ctaA</name>
    <name evidence="13" type="ORF">J0X12_12495</name>
</gene>
<evidence type="ECO:0000256" key="10">
    <source>
        <dbReference type="ARBA" id="ARBA00044501"/>
    </source>
</evidence>
<evidence type="ECO:0000256" key="8">
    <source>
        <dbReference type="ARBA" id="ARBA00023133"/>
    </source>
</evidence>
<reference evidence="13 14" key="1">
    <citation type="submission" date="2021-03" db="EMBL/GenBank/DDBJ databases">
        <title>Sneathiella sp. CAU 1612 isolated from Kang Won-do.</title>
        <authorList>
            <person name="Kim W."/>
        </authorList>
    </citation>
    <scope>NUCLEOTIDE SEQUENCE [LARGE SCALE GENOMIC DNA]</scope>
    <source>
        <strain evidence="13 14">CAU 1612</strain>
    </source>
</reference>
<comment type="similarity">
    <text evidence="12">Belongs to the COX15/CtaA family. Type 2 subfamily.</text>
</comment>
<feature type="transmembrane region" description="Helical" evidence="12">
    <location>
        <begin position="20"/>
        <end position="40"/>
    </location>
</feature>
<proteinExistence type="inferred from homology"/>
<keyword evidence="3 12" id="KW-0812">Transmembrane</keyword>
<feature type="transmembrane region" description="Helical" evidence="12">
    <location>
        <begin position="135"/>
        <end position="153"/>
    </location>
</feature>
<comment type="cofactor">
    <cofactor evidence="1 12">
        <name>heme b</name>
        <dbReference type="ChEBI" id="CHEBI:60344"/>
    </cofactor>
</comment>
<keyword evidence="8 12" id="KW-0350">Heme biosynthesis</keyword>
<keyword evidence="5 12" id="KW-1133">Transmembrane helix</keyword>
<comment type="catalytic activity">
    <reaction evidence="11">
        <text>Fe(II)-heme o + 2 A + H2O = Fe(II)-heme a + 2 AH2</text>
        <dbReference type="Rhea" id="RHEA:63388"/>
        <dbReference type="ChEBI" id="CHEBI:13193"/>
        <dbReference type="ChEBI" id="CHEBI:15377"/>
        <dbReference type="ChEBI" id="CHEBI:17499"/>
        <dbReference type="ChEBI" id="CHEBI:60530"/>
        <dbReference type="ChEBI" id="CHEBI:61715"/>
        <dbReference type="EC" id="1.17.99.9"/>
    </reaction>
    <physiologicalReaction direction="left-to-right" evidence="11">
        <dbReference type="Rhea" id="RHEA:63389"/>
    </physiologicalReaction>
</comment>
<keyword evidence="7 12" id="KW-0408">Iron</keyword>
<evidence type="ECO:0000256" key="12">
    <source>
        <dbReference type="HAMAP-Rule" id="MF_01665"/>
    </source>
</evidence>
<feature type="transmembrane region" description="Helical" evidence="12">
    <location>
        <begin position="268"/>
        <end position="287"/>
    </location>
</feature>
<comment type="pathway">
    <text evidence="10 12">Porphyrin-containing compound metabolism; heme A biosynthesis; heme A from heme O: step 1/1.</text>
</comment>
<comment type="function">
    <text evidence="12">Catalyzes the conversion of heme O to heme A by two successive hydroxylations of the methyl group at C8. The first hydroxylation forms heme I, the second hydroxylation results in an unstable dihydroxymethyl group, which spontaneously dehydrates, resulting in the formyl group of heme A.</text>
</comment>
<protein>
    <recommendedName>
        <fullName evidence="12">Heme A synthase</fullName>
        <shortName evidence="12">HAS</shortName>
        <ecNumber evidence="12">1.17.99.9</ecNumber>
    </recommendedName>
    <alternativeName>
        <fullName evidence="12">Cytochrome aa3-controlling protein</fullName>
    </alternativeName>
</protein>
<feature type="transmembrane region" description="Helical" evidence="12">
    <location>
        <begin position="211"/>
        <end position="234"/>
    </location>
</feature>
<evidence type="ECO:0000256" key="4">
    <source>
        <dbReference type="ARBA" id="ARBA00022723"/>
    </source>
</evidence>
<evidence type="ECO:0000256" key="6">
    <source>
        <dbReference type="ARBA" id="ARBA00023002"/>
    </source>
</evidence>
<evidence type="ECO:0000313" key="14">
    <source>
        <dbReference type="Proteomes" id="UP000664761"/>
    </source>
</evidence>
<comment type="caution">
    <text evidence="13">The sequence shown here is derived from an EMBL/GenBank/DDBJ whole genome shotgun (WGS) entry which is preliminary data.</text>
</comment>
<organism evidence="13 14">
    <name type="scientific">Sneathiella sedimenti</name>
    <dbReference type="NCBI Taxonomy" id="2816034"/>
    <lineage>
        <taxon>Bacteria</taxon>
        <taxon>Pseudomonadati</taxon>
        <taxon>Pseudomonadota</taxon>
        <taxon>Alphaproteobacteria</taxon>
        <taxon>Sneathiellales</taxon>
        <taxon>Sneathiellaceae</taxon>
        <taxon>Sneathiella</taxon>
    </lineage>
</organism>
<evidence type="ECO:0000313" key="13">
    <source>
        <dbReference type="EMBL" id="MBO0334441.1"/>
    </source>
</evidence>
<dbReference type="EMBL" id="JAFLNC010000004">
    <property type="protein sequence ID" value="MBO0334441.1"/>
    <property type="molecule type" value="Genomic_DNA"/>
</dbReference>
<dbReference type="InterPro" id="IPR023754">
    <property type="entry name" value="HemeA_Synthase_type2"/>
</dbReference>
<evidence type="ECO:0000256" key="7">
    <source>
        <dbReference type="ARBA" id="ARBA00023004"/>
    </source>
</evidence>
<evidence type="ECO:0000256" key="3">
    <source>
        <dbReference type="ARBA" id="ARBA00022692"/>
    </source>
</evidence>
<dbReference type="Proteomes" id="UP000664761">
    <property type="component" value="Unassembled WGS sequence"/>
</dbReference>
<feature type="transmembrane region" description="Helical" evidence="12">
    <location>
        <begin position="299"/>
        <end position="323"/>
    </location>
</feature>
<keyword evidence="14" id="KW-1185">Reference proteome</keyword>
<keyword evidence="6 12" id="KW-0560">Oxidoreductase</keyword>
<feature type="transmembrane region" description="Helical" evidence="12">
    <location>
        <begin position="105"/>
        <end position="123"/>
    </location>
</feature>
<keyword evidence="4 12" id="KW-0479">Metal-binding</keyword>
<dbReference type="HAMAP" id="MF_01665">
    <property type="entry name" value="HemeA_synth_type2"/>
    <property type="match status" value="1"/>
</dbReference>
<evidence type="ECO:0000256" key="2">
    <source>
        <dbReference type="ARBA" id="ARBA00004141"/>
    </source>
</evidence>
<dbReference type="Pfam" id="PF02628">
    <property type="entry name" value="COX15-CtaA"/>
    <property type="match status" value="1"/>
</dbReference>
<feature type="binding site" description="axial binding residue" evidence="12">
    <location>
        <position position="331"/>
    </location>
    <ligand>
        <name>heme</name>
        <dbReference type="ChEBI" id="CHEBI:30413"/>
    </ligand>
    <ligandPart>
        <name>Fe</name>
        <dbReference type="ChEBI" id="CHEBI:18248"/>
    </ligandPart>
</feature>
<accession>A0ABS3F7G8</accession>
<feature type="binding site" description="axial binding residue" evidence="12">
    <location>
        <position position="270"/>
    </location>
    <ligand>
        <name>heme</name>
        <dbReference type="ChEBI" id="CHEBI:30413"/>
    </ligand>
    <ligandPart>
        <name>Fe</name>
        <dbReference type="ChEBI" id="CHEBI:18248"/>
    </ligandPart>
</feature>
<dbReference type="InterPro" id="IPR003780">
    <property type="entry name" value="COX15/CtaA_fam"/>
</dbReference>
<sequence length="359" mass="39347">MTTDIESGAGAPAGEGRKLVITWLTLVAVLVFAMIVLGGVTRLTNSGLSMTDWKPVTGWLPPLSHEAWMAEFERYKAFPEYQKINKGMSLSEFQGIYAFEFAHRVLGRIIGLAFFVPFVLLLIFRKLPRSMAPRLTLLFLLGAAQGGMGWFMVKSGLVDHPDVSHYRLTAHLALASLIFAVLLWTIFDLVRPAGERPAPAPAMVRRTGYGLLFLIAVQIIIGGFVAGLNAGFVYTDWPLMGGRFVPEDFLYMQPLYHNFLENPGTVQFVHRMVGYAIALTAIWLYLTSRSGGLTTRLRLGISALVSLVFLQIFLGIATLLYVVPVALGAAHQAGGMLVLAAALYVTHELWFSGKKPASG</sequence>
<comment type="subcellular location">
    <subcellularLocation>
        <location evidence="12">Cell membrane</location>
        <topology evidence="12">Multi-pass membrane protein</topology>
    </subcellularLocation>
    <subcellularLocation>
        <location evidence="2">Membrane</location>
        <topology evidence="2">Multi-pass membrane protein</topology>
    </subcellularLocation>
</comment>
<feature type="transmembrane region" description="Helical" evidence="12">
    <location>
        <begin position="168"/>
        <end position="190"/>
    </location>
</feature>
<evidence type="ECO:0000256" key="11">
    <source>
        <dbReference type="ARBA" id="ARBA00048044"/>
    </source>
</evidence>